<feature type="non-terminal residue" evidence="1">
    <location>
        <position position="1"/>
    </location>
</feature>
<dbReference type="EMBL" id="JAENGZ010001163">
    <property type="protein sequence ID" value="KAG6950147.1"/>
    <property type="molecule type" value="Genomic_DNA"/>
</dbReference>
<proteinExistence type="predicted"/>
<evidence type="ECO:0000313" key="2">
    <source>
        <dbReference type="Proteomes" id="UP000688947"/>
    </source>
</evidence>
<protein>
    <submittedName>
        <fullName evidence="1">Uncharacterized protein</fullName>
    </submittedName>
</protein>
<dbReference type="Proteomes" id="UP000688947">
    <property type="component" value="Unassembled WGS sequence"/>
</dbReference>
<dbReference type="OrthoDB" id="127383at2759"/>
<name>A0A8T1U0V9_9STRA</name>
<comment type="caution">
    <text evidence="1">The sequence shown here is derived from an EMBL/GenBank/DDBJ whole genome shotgun (WGS) entry which is preliminary data.</text>
</comment>
<accession>A0A8T1U0V9</accession>
<dbReference type="AlphaFoldDB" id="A0A8T1U0V9"/>
<organism evidence="1 2">
    <name type="scientific">Phytophthora cactorum</name>
    <dbReference type="NCBI Taxonomy" id="29920"/>
    <lineage>
        <taxon>Eukaryota</taxon>
        <taxon>Sar</taxon>
        <taxon>Stramenopiles</taxon>
        <taxon>Oomycota</taxon>
        <taxon>Peronosporomycetes</taxon>
        <taxon>Peronosporales</taxon>
        <taxon>Peronosporaceae</taxon>
        <taxon>Phytophthora</taxon>
    </lineage>
</organism>
<evidence type="ECO:0000313" key="1">
    <source>
        <dbReference type="EMBL" id="KAG6950147.1"/>
    </source>
</evidence>
<gene>
    <name evidence="1" type="ORF">JG687_00014429</name>
</gene>
<reference evidence="1" key="1">
    <citation type="submission" date="2021-01" db="EMBL/GenBank/DDBJ databases">
        <title>Phytophthora aleatoria, a newly-described species from Pinus radiata is distinct from Phytophthora cactorum isolates based on comparative genomics.</title>
        <authorList>
            <person name="Mcdougal R."/>
            <person name="Panda P."/>
            <person name="Williams N."/>
            <person name="Studholme D.J."/>
        </authorList>
    </citation>
    <scope>NUCLEOTIDE SEQUENCE</scope>
    <source>
        <strain evidence="1">NZFS 3830</strain>
    </source>
</reference>
<sequence>QHRLITGFADRFIGLPPLHACLRLRPIPNLSQAIVIVDQFAVVSSFACTTEKLQGNLPRWSCRHPTPPKKRVSIADILRRIIKSG</sequence>